<organism evidence="3 4">
    <name type="scientific">Schizopora paradoxa</name>
    <dbReference type="NCBI Taxonomy" id="27342"/>
    <lineage>
        <taxon>Eukaryota</taxon>
        <taxon>Fungi</taxon>
        <taxon>Dikarya</taxon>
        <taxon>Basidiomycota</taxon>
        <taxon>Agaricomycotina</taxon>
        <taxon>Agaricomycetes</taxon>
        <taxon>Hymenochaetales</taxon>
        <taxon>Schizoporaceae</taxon>
        <taxon>Schizopora</taxon>
    </lineage>
</organism>
<keyword evidence="4" id="KW-1185">Reference proteome</keyword>
<evidence type="ECO:0000256" key="1">
    <source>
        <dbReference type="SAM" id="MobiDB-lite"/>
    </source>
</evidence>
<feature type="region of interest" description="Disordered" evidence="1">
    <location>
        <begin position="466"/>
        <end position="523"/>
    </location>
</feature>
<dbReference type="InParanoid" id="A0A0H2S4D3"/>
<evidence type="ECO:0000313" key="4">
    <source>
        <dbReference type="Proteomes" id="UP000053477"/>
    </source>
</evidence>
<proteinExistence type="predicted"/>
<feature type="compositionally biased region" description="Acidic residues" evidence="1">
    <location>
        <begin position="481"/>
        <end position="490"/>
    </location>
</feature>
<sequence length="786" mass="86822">MTAGKKESGDIPLLTSQSDIRPVGAPPNVVSSTRRRPNSYSLTPALRKQLKCELKNHIWGSSPDAVARMLSPKLSGSDGKVRYLIEHERVEERLRDISDDEIGMPTMHWPLSESQRPVHKPICEYLASCIELCSKIYEDLRKDERCADLTKSGFTLQERGDCYAKNLAALLYDKWMGDLSIGGSPPLKPDLGCAELGSSTTPDTFKLFFSLGKETRDETSLESIVVVEVKKYWYELVLQLATYARAQFAVSPFRRFVVTIAVNHHDGKFSFVIFHRGGVTMSAPMKIAHVTPVDSGGGNSTASTAYTPDPSPIPAGALRLKTTSPNDQRDGDIMRARRCLVKLMLCVVLWQDLADAGHSPLTNGRLFCIPLPHEVTKYHTSMLNSTIYYGLSLQGRNTLIVPVSLFLPADEPSSLPPYGFQTLNHKSVARLTGGDIPILASSSRGKSAGGILKTFSNKRKAEDDVFTISSKGSKRSRTEREEEDGDDDETERQRVPDAKFITNPRAPVCFPGHTEDKDESKPNIFNGAQTVIMKTSWPTSDKRATESNMYERARGSFGTVKLIHSFEGMSTGNLHATTSEFLPDDVVNLFVRGHFNVNAKAESTSGNKTPHKEKRDQMFTLVADKGVDLMHCKSGAELAEALLHALLGWLMYYISGDLHQDISVGNVLFLESAVTRDEFSMEKARMLWKLLNKIPVANAPAAIIERCKEAPTPEPGQSSTVNKFICQIEEAAKRLGISAQCKALLSDGDLSAYLPTYFTQEHSTQAISVSSFLTSKRRQSEVLTFG</sequence>
<dbReference type="Proteomes" id="UP000053477">
    <property type="component" value="Unassembled WGS sequence"/>
</dbReference>
<dbReference type="AlphaFoldDB" id="A0A0H2S4D3"/>
<dbReference type="STRING" id="27342.A0A0H2S4D3"/>
<dbReference type="Pfam" id="PF17667">
    <property type="entry name" value="Pkinase_fungal"/>
    <property type="match status" value="1"/>
</dbReference>
<gene>
    <name evidence="3" type="ORF">SCHPADRAFT_450710</name>
</gene>
<name>A0A0H2S4D3_9AGAM</name>
<dbReference type="InterPro" id="IPR040976">
    <property type="entry name" value="Pkinase_fungal"/>
</dbReference>
<dbReference type="OrthoDB" id="5584477at2759"/>
<evidence type="ECO:0000259" key="2">
    <source>
        <dbReference type="Pfam" id="PF17667"/>
    </source>
</evidence>
<accession>A0A0H2S4D3</accession>
<reference evidence="3 4" key="1">
    <citation type="submission" date="2015-04" db="EMBL/GenBank/DDBJ databases">
        <title>Complete genome sequence of Schizopora paradoxa KUC8140, a cosmopolitan wood degrader in East Asia.</title>
        <authorList>
            <consortium name="DOE Joint Genome Institute"/>
            <person name="Min B."/>
            <person name="Park H."/>
            <person name="Jang Y."/>
            <person name="Kim J.-J."/>
            <person name="Kim K.H."/>
            <person name="Pangilinan J."/>
            <person name="Lipzen A."/>
            <person name="Riley R."/>
            <person name="Grigoriev I.V."/>
            <person name="Spatafora J.W."/>
            <person name="Choi I.-G."/>
        </authorList>
    </citation>
    <scope>NUCLEOTIDE SEQUENCE [LARGE SCALE GENOMIC DNA]</scope>
    <source>
        <strain evidence="3 4">KUC8140</strain>
    </source>
</reference>
<feature type="region of interest" description="Disordered" evidence="1">
    <location>
        <begin position="1"/>
        <end position="40"/>
    </location>
</feature>
<protein>
    <recommendedName>
        <fullName evidence="2">Fungal-type protein kinase domain-containing protein</fullName>
    </recommendedName>
</protein>
<feature type="domain" description="Fungal-type protein kinase" evidence="2">
    <location>
        <begin position="504"/>
        <end position="677"/>
    </location>
</feature>
<evidence type="ECO:0000313" key="3">
    <source>
        <dbReference type="EMBL" id="KLO11816.1"/>
    </source>
</evidence>
<dbReference type="EMBL" id="KQ085991">
    <property type="protein sequence ID" value="KLO11816.1"/>
    <property type="molecule type" value="Genomic_DNA"/>
</dbReference>